<dbReference type="InterPro" id="IPR021109">
    <property type="entry name" value="Peptidase_aspartic_dom_sf"/>
</dbReference>
<dbReference type="Gene3D" id="2.40.70.10">
    <property type="entry name" value="Acid Proteases"/>
    <property type="match status" value="1"/>
</dbReference>
<feature type="region of interest" description="Disordered" evidence="1">
    <location>
        <begin position="545"/>
        <end position="595"/>
    </location>
</feature>
<reference evidence="3" key="1">
    <citation type="submission" date="2020-06" db="EMBL/GenBank/DDBJ databases">
        <authorList>
            <person name="Li T."/>
            <person name="Hu X."/>
            <person name="Zhang T."/>
            <person name="Song X."/>
            <person name="Zhang H."/>
            <person name="Dai N."/>
            <person name="Sheng W."/>
            <person name="Hou X."/>
            <person name="Wei L."/>
        </authorList>
    </citation>
    <scope>NUCLEOTIDE SEQUENCE</scope>
    <source>
        <strain evidence="3">G02</strain>
        <tissue evidence="3">Leaf</tissue>
    </source>
</reference>
<dbReference type="PANTHER" id="PTHR24559:SF430">
    <property type="entry name" value="RNA-DIRECTED DNA POLYMERASE"/>
    <property type="match status" value="1"/>
</dbReference>
<reference evidence="3" key="2">
    <citation type="journal article" date="2024" name="Plant">
        <title>Genomic evolution and insights into agronomic trait innovations of Sesamum species.</title>
        <authorList>
            <person name="Miao H."/>
            <person name="Wang L."/>
            <person name="Qu L."/>
            <person name="Liu H."/>
            <person name="Sun Y."/>
            <person name="Le M."/>
            <person name="Wang Q."/>
            <person name="Wei S."/>
            <person name="Zheng Y."/>
            <person name="Lin W."/>
            <person name="Duan Y."/>
            <person name="Cao H."/>
            <person name="Xiong S."/>
            <person name="Wang X."/>
            <person name="Wei L."/>
            <person name="Li C."/>
            <person name="Ma Q."/>
            <person name="Ju M."/>
            <person name="Zhao R."/>
            <person name="Li G."/>
            <person name="Mu C."/>
            <person name="Tian Q."/>
            <person name="Mei H."/>
            <person name="Zhang T."/>
            <person name="Gao T."/>
            <person name="Zhang H."/>
        </authorList>
    </citation>
    <scope>NUCLEOTIDE SEQUENCE</scope>
    <source>
        <strain evidence="3">G02</strain>
    </source>
</reference>
<feature type="domain" description="Reverse transcriptase" evidence="2">
    <location>
        <begin position="697"/>
        <end position="877"/>
    </location>
</feature>
<dbReference type="CDD" id="cd01647">
    <property type="entry name" value="RT_LTR"/>
    <property type="match status" value="1"/>
</dbReference>
<feature type="compositionally biased region" description="Basic and acidic residues" evidence="1">
    <location>
        <begin position="209"/>
        <end position="223"/>
    </location>
</feature>
<dbReference type="AlphaFoldDB" id="A0AAW2VH49"/>
<dbReference type="Pfam" id="PF03732">
    <property type="entry name" value="Retrotrans_gag"/>
    <property type="match status" value="1"/>
</dbReference>
<evidence type="ECO:0000256" key="1">
    <source>
        <dbReference type="SAM" id="MobiDB-lite"/>
    </source>
</evidence>
<accession>A0AAW2VH49</accession>
<dbReference type="InterPro" id="IPR043128">
    <property type="entry name" value="Rev_trsase/Diguanyl_cyclase"/>
</dbReference>
<dbReference type="InterPro" id="IPR043502">
    <property type="entry name" value="DNA/RNA_pol_sf"/>
</dbReference>
<dbReference type="PROSITE" id="PS50878">
    <property type="entry name" value="RT_POL"/>
    <property type="match status" value="1"/>
</dbReference>
<dbReference type="Pfam" id="PF00078">
    <property type="entry name" value="RVT_1"/>
    <property type="match status" value="1"/>
</dbReference>
<protein>
    <submittedName>
        <fullName evidence="3">Transposon Ty3-G Gag-Pol polyprotein</fullName>
    </submittedName>
</protein>
<feature type="region of interest" description="Disordered" evidence="1">
    <location>
        <begin position="209"/>
        <end position="228"/>
    </location>
</feature>
<dbReference type="InterPro" id="IPR000477">
    <property type="entry name" value="RT_dom"/>
</dbReference>
<dbReference type="Gene3D" id="3.30.70.270">
    <property type="match status" value="1"/>
</dbReference>
<proteinExistence type="predicted"/>
<dbReference type="InterPro" id="IPR053134">
    <property type="entry name" value="RNA-dir_DNA_polymerase"/>
</dbReference>
<dbReference type="CDD" id="cd00303">
    <property type="entry name" value="retropepsin_like"/>
    <property type="match status" value="1"/>
</dbReference>
<organism evidence="3">
    <name type="scientific">Sesamum radiatum</name>
    <name type="common">Black benniseed</name>
    <dbReference type="NCBI Taxonomy" id="300843"/>
    <lineage>
        <taxon>Eukaryota</taxon>
        <taxon>Viridiplantae</taxon>
        <taxon>Streptophyta</taxon>
        <taxon>Embryophyta</taxon>
        <taxon>Tracheophyta</taxon>
        <taxon>Spermatophyta</taxon>
        <taxon>Magnoliopsida</taxon>
        <taxon>eudicotyledons</taxon>
        <taxon>Gunneridae</taxon>
        <taxon>Pentapetalae</taxon>
        <taxon>asterids</taxon>
        <taxon>lamiids</taxon>
        <taxon>Lamiales</taxon>
        <taxon>Pedaliaceae</taxon>
        <taxon>Sesamum</taxon>
    </lineage>
</organism>
<dbReference type="PANTHER" id="PTHR24559">
    <property type="entry name" value="TRANSPOSON TY3-I GAG-POL POLYPROTEIN"/>
    <property type="match status" value="1"/>
</dbReference>
<dbReference type="EMBL" id="JACGWJ010000003">
    <property type="protein sequence ID" value="KAL0429034.1"/>
    <property type="molecule type" value="Genomic_DNA"/>
</dbReference>
<name>A0AAW2VH49_SESRA</name>
<comment type="caution">
    <text evidence="3">The sequence shown here is derived from an EMBL/GenBank/DDBJ whole genome shotgun (WGS) entry which is preliminary data.</text>
</comment>
<feature type="compositionally biased region" description="Basic and acidic residues" evidence="1">
    <location>
        <begin position="573"/>
        <end position="595"/>
    </location>
</feature>
<dbReference type="SUPFAM" id="SSF56672">
    <property type="entry name" value="DNA/RNA polymerases"/>
    <property type="match status" value="1"/>
</dbReference>
<dbReference type="InterPro" id="IPR005162">
    <property type="entry name" value="Retrotrans_gag_dom"/>
</dbReference>
<gene>
    <name evidence="3" type="ORF">Sradi_0529400</name>
</gene>
<sequence>MPVPPLAMAPPRRSPFAPHILAEAIQPGIKIPSLNEYNGGGDPQDHLDRFSARADLLDISDAAYCKLFRTTLSGKAMAWFNQLPPGTIESFEQLAQRFLHHFAINKRYPKTASYLFTIIQRENESLREYVQRFSEAVLEVPHVNPELLASIMQQNLKRGRFKESIAGKPPATQEELLMRAEKYIRIEESTGSRPITPLKRRMNDDERIAPARIEGNKRERRQSDLTQYTPLNAPRVEILSVAKQQGLVRWPFPLKDNPKRMTSDKYCHFHRDRGHSTEECYHLKNEIEKLIRRGYLREFVDRGKGKAHEPMVEPRRDAPRIESGERRGEEQVKKENLPTAGIIGVISGGPASGDSTRARKAAVREAINMTNAVNHVAYSEVAATQHENPEGKITFSDQDLGGHPPTNKRRNSNIGHGIKFLGEEILIDSGSSADILFHGAFAQMGIGSSKLIPVNTPLTSFSGDIVEPLGEISLPVSLGTYPQRATKFIKFLVVDSPSAYNMILGRPSLNMFRAVASTYHLKIKFPTPDGVGEEIGDRRQARECYANTLKNPGNTPRLKAEKQKRMPQTTPGKHQEQTPHRESTTKSPEENKRRKIEQERMEAIEEVKMIEFFGDPSKAVKIGTSLDSSFERNLTDFLREHSDVFAWEASDMQGVSPEIMVHKLNVHPEARPVKQKKRAFGVDRNRIIKEEVEKLLKINYIRPVQYPEWLANVVLVPKNNGKWRMCIDFTDLNRACPKDSFPLPRIDAMIDSTSGCELMSFLDAFQGYNQIRLAPEDQEKTSFVTEQGTYCYTVMPFGLKNAGATYQRLVNSMFQKQIGKNMEVYIDDMLVKSQKKEHHINDLTECFEILKKFGMKLNPSKCTFGVSGFLGVHGLSEGIEANPEKIEAIINMQPPARLRKSRN</sequence>
<evidence type="ECO:0000313" key="3">
    <source>
        <dbReference type="EMBL" id="KAL0429034.1"/>
    </source>
</evidence>
<feature type="region of interest" description="Disordered" evidence="1">
    <location>
        <begin position="395"/>
        <end position="414"/>
    </location>
</feature>
<evidence type="ECO:0000259" key="2">
    <source>
        <dbReference type="PROSITE" id="PS50878"/>
    </source>
</evidence>
<dbReference type="Gene3D" id="3.10.10.10">
    <property type="entry name" value="HIV Type 1 Reverse Transcriptase, subunit A, domain 1"/>
    <property type="match status" value="1"/>
</dbReference>